<dbReference type="AlphaFoldDB" id="A0A3A8EUR1"/>
<dbReference type="OrthoDB" id="6694922at2"/>
<accession>A0A3A8EUR1</accession>
<dbReference type="EMBL" id="RAXT01000010">
    <property type="protein sequence ID" value="RKG38602.1"/>
    <property type="molecule type" value="Genomic_DNA"/>
</dbReference>
<protein>
    <submittedName>
        <fullName evidence="1">Uncharacterized protein</fullName>
    </submittedName>
</protein>
<comment type="caution">
    <text evidence="1">The sequence shown here is derived from an EMBL/GenBank/DDBJ whole genome shotgun (WGS) entry which is preliminary data.</text>
</comment>
<reference evidence="1 2" key="1">
    <citation type="submission" date="2018-09" db="EMBL/GenBank/DDBJ databases">
        <title>The draft genome of Acinetobacter spp. strains.</title>
        <authorList>
            <person name="Qin J."/>
            <person name="Feng Y."/>
            <person name="Zong Z."/>
        </authorList>
    </citation>
    <scope>NUCLEOTIDE SEQUENCE [LARGE SCALE GENOMIC DNA]</scope>
    <source>
        <strain evidence="1 2">WCHAc060115</strain>
    </source>
</reference>
<evidence type="ECO:0000313" key="1">
    <source>
        <dbReference type="EMBL" id="RKG38602.1"/>
    </source>
</evidence>
<evidence type="ECO:0000313" key="2">
    <source>
        <dbReference type="Proteomes" id="UP000280405"/>
    </source>
</evidence>
<dbReference type="Proteomes" id="UP000280405">
    <property type="component" value="Unassembled WGS sequence"/>
</dbReference>
<name>A0A3A8EUR1_9GAMM</name>
<dbReference type="RefSeq" id="WP_120383694.1">
    <property type="nucleotide sequence ID" value="NZ_RAXT01000010.1"/>
</dbReference>
<sequence>MNDMKALQKKLETNPIARTRFLADLLGTLERSGVDIQDPKVLDQLNLNLDLRDGKKFLDGLRATTNIVTIVA</sequence>
<keyword evidence="2" id="KW-1185">Reference proteome</keyword>
<gene>
    <name evidence="1" type="ORF">D7V20_07520</name>
</gene>
<organism evidence="1 2">
    <name type="scientific">Acinetobacter rongchengensis</name>
    <dbReference type="NCBI Taxonomy" id="2419601"/>
    <lineage>
        <taxon>Bacteria</taxon>
        <taxon>Pseudomonadati</taxon>
        <taxon>Pseudomonadota</taxon>
        <taxon>Gammaproteobacteria</taxon>
        <taxon>Moraxellales</taxon>
        <taxon>Moraxellaceae</taxon>
        <taxon>Acinetobacter</taxon>
    </lineage>
</organism>
<proteinExistence type="predicted"/>